<evidence type="ECO:0000313" key="2">
    <source>
        <dbReference type="EMBL" id="MCG4744430.1"/>
    </source>
</evidence>
<reference evidence="3 4" key="1">
    <citation type="journal article" date="2020" name="Cell Host Microbe">
        <title>Functional and Genomic Variation between Human-Derived Isolates of Lachnospiraceae Reveals Inter- and Intra-Species Diversity.</title>
        <authorList>
            <person name="Sorbara M.T."/>
            <person name="Littmann E.R."/>
            <person name="Fontana E."/>
            <person name="Moody T.U."/>
            <person name="Kohout C.E."/>
            <person name="Gjonbalaj M."/>
            <person name="Eaton V."/>
            <person name="Seok R."/>
            <person name="Leiner I.M."/>
            <person name="Pamer E.G."/>
        </authorList>
    </citation>
    <scope>NUCLEOTIDE SEQUENCE [LARGE SCALE GENOMIC DNA]</scope>
    <source>
        <strain evidence="3 4">MSK.1.17</strain>
    </source>
</reference>
<comment type="caution">
    <text evidence="2">The sequence shown here is derived from an EMBL/GenBank/DDBJ whole genome shotgun (WGS) entry which is preliminary data.</text>
</comment>
<sequence>MKKKVNALVPAAAVLVILCAAYGLITWHQHRKADELAGQAEDSQIYVTDIQGLTSISWEKAGQGLAFKKEGDTWYYQSDKDCPIRQYTVTTLADTLSRLTAERELETPDSLDSYGLNPAAVKFVMTSEDGTSRTLMIGNQVAGTGDTAAGYASTAAEYYACLEGSGQVYTIGSYLAETSGKGLYDFVETESLPYVTGSDIKEITVTRNGTTSRFSKKTVDADNNIAWYKGSADNEADRLPDNAALNNLAEAISGLSIQSCTTYKATDEELGSYGLSTPAMTLSWTYEKGGDTGTVALSIGSPDDEGTGYYTRLDDSRAINLISKDAAEKCLNAVYPE</sequence>
<evidence type="ECO:0000313" key="3">
    <source>
        <dbReference type="EMBL" id="NSJ48680.1"/>
    </source>
</evidence>
<dbReference type="EMBL" id="JAKNGE010000003">
    <property type="protein sequence ID" value="MCG4744430.1"/>
    <property type="molecule type" value="Genomic_DNA"/>
</dbReference>
<organism evidence="2 5">
    <name type="scientific">Enterocloster aldenensis</name>
    <dbReference type="NCBI Taxonomy" id="358742"/>
    <lineage>
        <taxon>Bacteria</taxon>
        <taxon>Bacillati</taxon>
        <taxon>Bacillota</taxon>
        <taxon>Clostridia</taxon>
        <taxon>Lachnospirales</taxon>
        <taxon>Lachnospiraceae</taxon>
        <taxon>Enterocloster</taxon>
    </lineage>
</organism>
<dbReference type="EMBL" id="JAAITT010000009">
    <property type="protein sequence ID" value="NSJ48680.1"/>
    <property type="molecule type" value="Genomic_DNA"/>
</dbReference>
<dbReference type="Proteomes" id="UP000669239">
    <property type="component" value="Unassembled WGS sequence"/>
</dbReference>
<dbReference type="InterPro" id="IPR025641">
    <property type="entry name" value="DUF4340"/>
</dbReference>
<evidence type="ECO:0000259" key="1">
    <source>
        <dbReference type="Pfam" id="PF14238"/>
    </source>
</evidence>
<dbReference type="RefSeq" id="WP_165640974.1">
    <property type="nucleotide sequence ID" value="NZ_JAAITT010000009.1"/>
</dbReference>
<accession>A0AAW5BQU8</accession>
<feature type="domain" description="DUF4340" evidence="1">
    <location>
        <begin position="241"/>
        <end position="328"/>
    </location>
</feature>
<dbReference type="Pfam" id="PF14238">
    <property type="entry name" value="DUF4340"/>
    <property type="match status" value="2"/>
</dbReference>
<reference evidence="3" key="2">
    <citation type="submission" date="2020-02" db="EMBL/GenBank/DDBJ databases">
        <authorList>
            <person name="Littmann E."/>
            <person name="Sorbara M."/>
        </authorList>
    </citation>
    <scope>NUCLEOTIDE SEQUENCE</scope>
    <source>
        <strain evidence="3">MSK.1.17</strain>
    </source>
</reference>
<dbReference type="Proteomes" id="UP001299608">
    <property type="component" value="Unassembled WGS sequence"/>
</dbReference>
<name>A0AAW5BQU8_9FIRM</name>
<protein>
    <submittedName>
        <fullName evidence="2">DUF4340 domain-containing protein</fullName>
    </submittedName>
</protein>
<reference evidence="2" key="3">
    <citation type="submission" date="2022-01" db="EMBL/GenBank/DDBJ databases">
        <title>Collection of gut derived symbiotic bacterial strains cultured from healthy donors.</title>
        <authorList>
            <person name="Lin H."/>
            <person name="Kohout C."/>
            <person name="Waligurski E."/>
            <person name="Pamer E.G."/>
        </authorList>
    </citation>
    <scope>NUCLEOTIDE SEQUENCE</scope>
    <source>
        <strain evidence="2">DFI.6.55</strain>
    </source>
</reference>
<gene>
    <name evidence="3" type="ORF">G5B36_08180</name>
    <name evidence="2" type="ORF">L0N08_03280</name>
</gene>
<proteinExistence type="predicted"/>
<keyword evidence="4" id="KW-1185">Reference proteome</keyword>
<dbReference type="AlphaFoldDB" id="A0AAW5BQU8"/>
<evidence type="ECO:0000313" key="4">
    <source>
        <dbReference type="Proteomes" id="UP000669239"/>
    </source>
</evidence>
<evidence type="ECO:0000313" key="5">
    <source>
        <dbReference type="Proteomes" id="UP001299608"/>
    </source>
</evidence>
<feature type="domain" description="DUF4340" evidence="1">
    <location>
        <begin position="74"/>
        <end position="218"/>
    </location>
</feature>